<dbReference type="Pfam" id="PF00021">
    <property type="entry name" value="UPAR_LY6"/>
    <property type="match status" value="1"/>
</dbReference>
<evidence type="ECO:0000256" key="1">
    <source>
        <dbReference type="ARBA" id="ARBA00022729"/>
    </source>
</evidence>
<dbReference type="CDD" id="cd00117">
    <property type="entry name" value="TFP"/>
    <property type="match status" value="1"/>
</dbReference>
<protein>
    <recommendedName>
        <fullName evidence="4">UPAR/Ly6 domain-containing protein</fullName>
    </recommendedName>
</protein>
<feature type="signal peptide" evidence="3">
    <location>
        <begin position="1"/>
        <end position="33"/>
    </location>
</feature>
<organism evidence="5 6">
    <name type="scientific">Ramazzottius varieornatus</name>
    <name type="common">Water bear</name>
    <name type="synonym">Tardigrade</name>
    <dbReference type="NCBI Taxonomy" id="947166"/>
    <lineage>
        <taxon>Eukaryota</taxon>
        <taxon>Metazoa</taxon>
        <taxon>Ecdysozoa</taxon>
        <taxon>Tardigrada</taxon>
        <taxon>Eutardigrada</taxon>
        <taxon>Parachela</taxon>
        <taxon>Hypsibioidea</taxon>
        <taxon>Ramazzottiidae</taxon>
        <taxon>Ramazzottius</taxon>
    </lineage>
</organism>
<dbReference type="InterPro" id="IPR050975">
    <property type="entry name" value="Sleep_regulator"/>
</dbReference>
<feature type="chain" id="PRO_5008899192" description="UPAR/Ly6 domain-containing protein" evidence="3">
    <location>
        <begin position="34"/>
        <end position="149"/>
    </location>
</feature>
<keyword evidence="2" id="KW-0812">Transmembrane</keyword>
<dbReference type="Gene3D" id="2.10.60.10">
    <property type="entry name" value="CD59"/>
    <property type="match status" value="1"/>
</dbReference>
<gene>
    <name evidence="5" type="primary">RvY_17911-1</name>
    <name evidence="5" type="synonym">RvY_17911.1</name>
    <name evidence="5" type="ORF">RvY_17911</name>
</gene>
<proteinExistence type="predicted"/>
<dbReference type="PANTHER" id="PTHR33562">
    <property type="entry name" value="ATILLA, ISOFORM B-RELATED-RELATED"/>
    <property type="match status" value="1"/>
</dbReference>
<keyword evidence="6" id="KW-1185">Reference proteome</keyword>
<dbReference type="InterPro" id="IPR045860">
    <property type="entry name" value="Snake_toxin-like_sf"/>
</dbReference>
<reference evidence="5 6" key="1">
    <citation type="journal article" date="2016" name="Nat. Commun.">
        <title>Extremotolerant tardigrade genome and improved radiotolerance of human cultured cells by tardigrade-unique protein.</title>
        <authorList>
            <person name="Hashimoto T."/>
            <person name="Horikawa D.D."/>
            <person name="Saito Y."/>
            <person name="Kuwahara H."/>
            <person name="Kozuka-Hata H."/>
            <person name="Shin-I T."/>
            <person name="Minakuchi Y."/>
            <person name="Ohishi K."/>
            <person name="Motoyama A."/>
            <person name="Aizu T."/>
            <person name="Enomoto A."/>
            <person name="Kondo K."/>
            <person name="Tanaka S."/>
            <person name="Hara Y."/>
            <person name="Koshikawa S."/>
            <person name="Sagara H."/>
            <person name="Miura T."/>
            <person name="Yokobori S."/>
            <person name="Miyagawa K."/>
            <person name="Suzuki Y."/>
            <person name="Kubo T."/>
            <person name="Oyama M."/>
            <person name="Kohara Y."/>
            <person name="Fujiyama A."/>
            <person name="Arakawa K."/>
            <person name="Katayama T."/>
            <person name="Toyoda A."/>
            <person name="Kunieda T."/>
        </authorList>
    </citation>
    <scope>NUCLEOTIDE SEQUENCE [LARGE SCALE GENOMIC DNA]</scope>
    <source>
        <strain evidence="5 6">YOKOZUNA-1</strain>
    </source>
</reference>
<feature type="transmembrane region" description="Helical" evidence="2">
    <location>
        <begin position="123"/>
        <end position="143"/>
    </location>
</feature>
<dbReference type="AlphaFoldDB" id="A0A1D1W3W2"/>
<evidence type="ECO:0000313" key="5">
    <source>
        <dbReference type="EMBL" id="GAV08180.1"/>
    </source>
</evidence>
<evidence type="ECO:0000313" key="6">
    <source>
        <dbReference type="Proteomes" id="UP000186922"/>
    </source>
</evidence>
<sequence length="149" mass="16366">MHKIFGRMYTMSSLFLLATPFLTMCLVLHGANGLRCYECVDCKEPSVKNKTKQCEGADPVCFKTAIKVPEGSFGVVHTRGCMQRSNQQLNCTTITGSITGAGLTRCLCNRDLCNTSSFPTSAFPLWSCLIGTLLFSSVFRMLLLSRSTT</sequence>
<feature type="domain" description="UPAR/Ly6" evidence="4">
    <location>
        <begin position="32"/>
        <end position="115"/>
    </location>
</feature>
<evidence type="ECO:0000259" key="4">
    <source>
        <dbReference type="Pfam" id="PF00021"/>
    </source>
</evidence>
<dbReference type="InterPro" id="IPR016054">
    <property type="entry name" value="LY6_UPA_recep-like"/>
</dbReference>
<keyword evidence="2" id="KW-1133">Transmembrane helix</keyword>
<evidence type="ECO:0000256" key="3">
    <source>
        <dbReference type="SAM" id="SignalP"/>
    </source>
</evidence>
<accession>A0A1D1W3W2</accession>
<dbReference type="PANTHER" id="PTHR33562:SF20">
    <property type="entry name" value="PROTEIN QUIVER"/>
    <property type="match status" value="1"/>
</dbReference>
<evidence type="ECO:0000256" key="2">
    <source>
        <dbReference type="SAM" id="Phobius"/>
    </source>
</evidence>
<comment type="caution">
    <text evidence="5">The sequence shown here is derived from an EMBL/GenBank/DDBJ whole genome shotgun (WGS) entry which is preliminary data.</text>
</comment>
<keyword evidence="2" id="KW-0472">Membrane</keyword>
<dbReference type="Proteomes" id="UP000186922">
    <property type="component" value="Unassembled WGS sequence"/>
</dbReference>
<dbReference type="EMBL" id="BDGG01000017">
    <property type="protein sequence ID" value="GAV08180.1"/>
    <property type="molecule type" value="Genomic_DNA"/>
</dbReference>
<dbReference type="SUPFAM" id="SSF57302">
    <property type="entry name" value="Snake toxin-like"/>
    <property type="match status" value="1"/>
</dbReference>
<keyword evidence="1 3" id="KW-0732">Signal</keyword>
<name>A0A1D1W3W2_RAMVA</name>